<feature type="signal peptide" evidence="1">
    <location>
        <begin position="1"/>
        <end position="20"/>
    </location>
</feature>
<keyword evidence="3" id="KW-1185">Reference proteome</keyword>
<feature type="chain" id="PRO_5034624846" evidence="1">
    <location>
        <begin position="21"/>
        <end position="185"/>
    </location>
</feature>
<comment type="caution">
    <text evidence="2">The sequence shown here is derived from an EMBL/GenBank/DDBJ whole genome shotgun (WGS) entry which is preliminary data.</text>
</comment>
<protein>
    <submittedName>
        <fullName evidence="2">Ribosomal protein S24E</fullName>
    </submittedName>
</protein>
<sequence length="185" mass="21402">MKNLIAILALLLLVSCDKMSDGNFPPPLQVLQESIYINRSGTNIIDSVAFSDIDPFPHGNEKSIRVVSKTEYELIVYFDEKQVPSSEWLIEHIVIKEDKDGKRYIVFKNSLEWGCDVYQKKAENHSITYELKCKTIFGDDKFHQIVYKFIRENRNIHREKLLIDGKSGEIVSQNNYESVSILTMP</sequence>
<evidence type="ECO:0000313" key="2">
    <source>
        <dbReference type="EMBL" id="NYI50389.1"/>
    </source>
</evidence>
<keyword evidence="2" id="KW-0687">Ribonucleoprotein</keyword>
<accession>A0A8E1ZXU7</accession>
<dbReference type="RefSeq" id="WP_068187173.1">
    <property type="nucleotide sequence ID" value="NZ_JACCCY010000003.1"/>
</dbReference>
<dbReference type="GO" id="GO:0005840">
    <property type="term" value="C:ribosome"/>
    <property type="evidence" value="ECO:0007669"/>
    <property type="project" value="UniProtKB-KW"/>
</dbReference>
<dbReference type="EMBL" id="JACCCY010000003">
    <property type="protein sequence ID" value="NYI50389.1"/>
    <property type="molecule type" value="Genomic_DNA"/>
</dbReference>
<proteinExistence type="predicted"/>
<evidence type="ECO:0000256" key="1">
    <source>
        <dbReference type="SAM" id="SignalP"/>
    </source>
</evidence>
<dbReference type="Proteomes" id="UP000574332">
    <property type="component" value="Unassembled WGS sequence"/>
</dbReference>
<organism evidence="2 3">
    <name type="scientific">Macellibacteroides fermentans</name>
    <dbReference type="NCBI Taxonomy" id="879969"/>
    <lineage>
        <taxon>Bacteria</taxon>
        <taxon>Pseudomonadati</taxon>
        <taxon>Bacteroidota</taxon>
        <taxon>Bacteroidia</taxon>
        <taxon>Bacteroidales</taxon>
        <taxon>Porphyromonadaceae</taxon>
        <taxon>Macellibacteroides</taxon>
    </lineage>
</organism>
<keyword evidence="1" id="KW-0732">Signal</keyword>
<dbReference type="PROSITE" id="PS51257">
    <property type="entry name" value="PROKAR_LIPOPROTEIN"/>
    <property type="match status" value="1"/>
</dbReference>
<reference evidence="2 3" key="1">
    <citation type="submission" date="2020-07" db="EMBL/GenBank/DDBJ databases">
        <title>Genomic Encyclopedia of Type Strains, Phase IV (KMG-IV): sequencing the most valuable type-strain genomes for metagenomic binning, comparative biology and taxonomic classification.</title>
        <authorList>
            <person name="Goeker M."/>
        </authorList>
    </citation>
    <scope>NUCLEOTIDE SEQUENCE [LARGE SCALE GENOMIC DNA]</scope>
    <source>
        <strain evidence="2 3">DSM 23697</strain>
    </source>
</reference>
<name>A0A8E1ZXU7_9PORP</name>
<gene>
    <name evidence="2" type="ORF">F5613_002519</name>
</gene>
<keyword evidence="2" id="KW-0689">Ribosomal protein</keyword>
<evidence type="ECO:0000313" key="3">
    <source>
        <dbReference type="Proteomes" id="UP000574332"/>
    </source>
</evidence>
<dbReference type="AlphaFoldDB" id="A0A8E1ZXU7"/>